<sequence length="143" mass="16143">MDVDCLQVIKHEVYQENEVDSIEIKEDELHLLLRINVDPEDIESLLISKLPEGDEDDNFIDDVETDDLDDPLVFYVNSDDIQNTLDDEDDLRCLMCLASTSRKRGRGQTMGKGLMKTIAVMGTRMKITVNPEIGQPNNGDESA</sequence>
<evidence type="ECO:0000313" key="1">
    <source>
        <dbReference type="EMBL" id="KAF2308610.1"/>
    </source>
</evidence>
<reference evidence="1 2" key="1">
    <citation type="journal article" date="2020" name="Mol. Plant">
        <title>The Chromosome-Based Rubber Tree Genome Provides New Insights into Spurge Genome Evolution and Rubber Biosynthesis.</title>
        <authorList>
            <person name="Liu J."/>
            <person name="Shi C."/>
            <person name="Shi C.C."/>
            <person name="Li W."/>
            <person name="Zhang Q.J."/>
            <person name="Zhang Y."/>
            <person name="Li K."/>
            <person name="Lu H.F."/>
            <person name="Shi C."/>
            <person name="Zhu S.T."/>
            <person name="Xiao Z.Y."/>
            <person name="Nan H."/>
            <person name="Yue Y."/>
            <person name="Zhu X.G."/>
            <person name="Wu Y."/>
            <person name="Hong X.N."/>
            <person name="Fan G.Y."/>
            <person name="Tong Y."/>
            <person name="Zhang D."/>
            <person name="Mao C.L."/>
            <person name="Liu Y.L."/>
            <person name="Hao S.J."/>
            <person name="Liu W.Q."/>
            <person name="Lv M.Q."/>
            <person name="Zhang H.B."/>
            <person name="Liu Y."/>
            <person name="Hu-Tang G.R."/>
            <person name="Wang J.P."/>
            <person name="Wang J.H."/>
            <person name="Sun Y.H."/>
            <person name="Ni S.B."/>
            <person name="Chen W.B."/>
            <person name="Zhang X.C."/>
            <person name="Jiao Y.N."/>
            <person name="Eichler E.E."/>
            <person name="Li G.H."/>
            <person name="Liu X."/>
            <person name="Gao L.Z."/>
        </authorList>
    </citation>
    <scope>NUCLEOTIDE SEQUENCE [LARGE SCALE GENOMIC DNA]</scope>
    <source>
        <strain evidence="2">cv. GT1</strain>
        <tissue evidence="1">Leaf</tissue>
    </source>
</reference>
<dbReference type="Proteomes" id="UP000467840">
    <property type="component" value="Chromosome 17"/>
</dbReference>
<proteinExistence type="predicted"/>
<organism evidence="1 2">
    <name type="scientific">Hevea brasiliensis</name>
    <name type="common">Para rubber tree</name>
    <name type="synonym">Siphonia brasiliensis</name>
    <dbReference type="NCBI Taxonomy" id="3981"/>
    <lineage>
        <taxon>Eukaryota</taxon>
        <taxon>Viridiplantae</taxon>
        <taxon>Streptophyta</taxon>
        <taxon>Embryophyta</taxon>
        <taxon>Tracheophyta</taxon>
        <taxon>Spermatophyta</taxon>
        <taxon>Magnoliopsida</taxon>
        <taxon>eudicotyledons</taxon>
        <taxon>Gunneridae</taxon>
        <taxon>Pentapetalae</taxon>
        <taxon>rosids</taxon>
        <taxon>fabids</taxon>
        <taxon>Malpighiales</taxon>
        <taxon>Euphorbiaceae</taxon>
        <taxon>Crotonoideae</taxon>
        <taxon>Micrandreae</taxon>
        <taxon>Hevea</taxon>
    </lineage>
</organism>
<dbReference type="EMBL" id="JAAGAX010000007">
    <property type="protein sequence ID" value="KAF2308610.1"/>
    <property type="molecule type" value="Genomic_DNA"/>
</dbReference>
<protein>
    <submittedName>
        <fullName evidence="1">Uncharacterized protein</fullName>
    </submittedName>
</protein>
<keyword evidence="2" id="KW-1185">Reference proteome</keyword>
<accession>A0A6A6M4L7</accession>
<name>A0A6A6M4L7_HEVBR</name>
<evidence type="ECO:0000313" key="2">
    <source>
        <dbReference type="Proteomes" id="UP000467840"/>
    </source>
</evidence>
<dbReference type="AlphaFoldDB" id="A0A6A6M4L7"/>
<gene>
    <name evidence="1" type="ORF">GH714_011328</name>
</gene>
<comment type="caution">
    <text evidence="1">The sequence shown here is derived from an EMBL/GenBank/DDBJ whole genome shotgun (WGS) entry which is preliminary data.</text>
</comment>